<dbReference type="SUPFAM" id="SSF53335">
    <property type="entry name" value="S-adenosyl-L-methionine-dependent methyltransferases"/>
    <property type="match status" value="1"/>
</dbReference>
<accession>A0A9D2KLP1</accession>
<dbReference type="Pfam" id="PF06962">
    <property type="entry name" value="rRNA_methylase"/>
    <property type="match status" value="1"/>
</dbReference>
<keyword evidence="1" id="KW-0489">Methyltransferase</keyword>
<dbReference type="AlphaFoldDB" id="A0A9D2KLP1"/>
<name>A0A9D2KLP1_9BACT</name>
<dbReference type="GO" id="GO:0008168">
    <property type="term" value="F:methyltransferase activity"/>
    <property type="evidence" value="ECO:0007669"/>
    <property type="project" value="UniProtKB-KW"/>
</dbReference>
<dbReference type="GO" id="GO:0032259">
    <property type="term" value="P:methylation"/>
    <property type="evidence" value="ECO:0007669"/>
    <property type="project" value="UniProtKB-KW"/>
</dbReference>
<dbReference type="Proteomes" id="UP000824225">
    <property type="component" value="Unassembled WGS sequence"/>
</dbReference>
<dbReference type="InterPro" id="IPR010719">
    <property type="entry name" value="MnmM_MeTrfase"/>
</dbReference>
<reference evidence="1" key="1">
    <citation type="journal article" date="2021" name="PeerJ">
        <title>Extensive microbial diversity within the chicken gut microbiome revealed by metagenomics and culture.</title>
        <authorList>
            <person name="Gilroy R."/>
            <person name="Ravi A."/>
            <person name="Getino M."/>
            <person name="Pursley I."/>
            <person name="Horton D.L."/>
            <person name="Alikhan N.F."/>
            <person name="Baker D."/>
            <person name="Gharbi K."/>
            <person name="Hall N."/>
            <person name="Watson M."/>
            <person name="Adriaenssens E.M."/>
            <person name="Foster-Nyarko E."/>
            <person name="Jarju S."/>
            <person name="Secka A."/>
            <person name="Antonio M."/>
            <person name="Oren A."/>
            <person name="Chaudhuri R.R."/>
            <person name="La Ragione R."/>
            <person name="Hildebrand F."/>
            <person name="Pallen M.J."/>
        </authorList>
    </citation>
    <scope>NUCLEOTIDE SEQUENCE</scope>
    <source>
        <strain evidence="1">CHK186-16707</strain>
    </source>
</reference>
<dbReference type="InterPro" id="IPR029063">
    <property type="entry name" value="SAM-dependent_MTases_sf"/>
</dbReference>
<proteinExistence type="predicted"/>
<evidence type="ECO:0000313" key="1">
    <source>
        <dbReference type="EMBL" id="HJA09435.1"/>
    </source>
</evidence>
<sequence>MLNPSALLETAHAVWKRHAGPLMLDATAGNGHDTVFLAELAGEGGMVLAVDRQEEALARSAALLRQRGLERRVRLTRGDHADMVALLARELPDAEALLDLAVFNLGFLPGSDKRVATSAATTLTALEAVWGRLRPGGLLSVHAYSGHPGGADEAKAVGDRMRALPWREAQVSACSQWNKARSPETLWLAVKNVR</sequence>
<keyword evidence="1" id="KW-0808">Transferase</keyword>
<organism evidence="1 2">
    <name type="scientific">Candidatus Mailhella merdigallinarum</name>
    <dbReference type="NCBI Taxonomy" id="2838658"/>
    <lineage>
        <taxon>Bacteria</taxon>
        <taxon>Pseudomonadati</taxon>
        <taxon>Thermodesulfobacteriota</taxon>
        <taxon>Desulfovibrionia</taxon>
        <taxon>Desulfovibrionales</taxon>
        <taxon>Desulfovibrionaceae</taxon>
        <taxon>Mailhella</taxon>
    </lineage>
</organism>
<reference evidence="1" key="2">
    <citation type="submission" date="2021-04" db="EMBL/GenBank/DDBJ databases">
        <authorList>
            <person name="Gilroy R."/>
        </authorList>
    </citation>
    <scope>NUCLEOTIDE SEQUENCE</scope>
    <source>
        <strain evidence="1">CHK186-16707</strain>
    </source>
</reference>
<protein>
    <submittedName>
        <fullName evidence="1">Class I SAM-dependent methyltransferase</fullName>
    </submittedName>
</protein>
<comment type="caution">
    <text evidence="1">The sequence shown here is derived from an EMBL/GenBank/DDBJ whole genome shotgun (WGS) entry which is preliminary data.</text>
</comment>
<evidence type="ECO:0000313" key="2">
    <source>
        <dbReference type="Proteomes" id="UP000824225"/>
    </source>
</evidence>
<gene>
    <name evidence="1" type="ORF">H9962_09675</name>
</gene>
<dbReference type="EMBL" id="DXAN01000032">
    <property type="protein sequence ID" value="HJA09435.1"/>
    <property type="molecule type" value="Genomic_DNA"/>
</dbReference>
<dbReference type="Gene3D" id="3.40.50.150">
    <property type="entry name" value="Vaccinia Virus protein VP39"/>
    <property type="match status" value="1"/>
</dbReference>
<dbReference type="PANTHER" id="PTHR35276">
    <property type="entry name" value="S-ADENOSYL-L-METHIONINE-DEPENDENT METHYLTRANSFERASES SUPERFAMILY PROTEIN"/>
    <property type="match status" value="1"/>
</dbReference>
<dbReference type="PANTHER" id="PTHR35276:SF1">
    <property type="entry name" value="TRNA (MNM(5)S(2)U34)-METHYLTRANSFERASE, CHLOROPLASTIC"/>
    <property type="match status" value="1"/>
</dbReference>